<proteinExistence type="predicted"/>
<dbReference type="InterPro" id="IPR042267">
    <property type="entry name" value="VTC_sf"/>
</dbReference>
<sequence>MKKTHTFERFESKYLLTSNQKDALMALYNDHLVEDAFPHTHIVSVYFDTCDYRVIRESIEAKDYKEKLRLRKYVSDNQSGTLFFEIKRKVDGIVYKRRKGITSLQEIHRIHDSNPKELDQIEHEIQYVFQRNPDLKPSILIGYDRDAYKACDDDTFRLTIDTAIKARFIDVMDLEDTDGDHLLEEGMSLMEVKTRLGYPRWFLDFLNENGVIKQSFSKYGNAFKQKVAQGEIIYG</sequence>
<accession>A0A109UGP9</accession>
<dbReference type="Pfam" id="PF09359">
    <property type="entry name" value="VTC"/>
    <property type="match status" value="1"/>
</dbReference>
<dbReference type="EMBL" id="CP013213">
    <property type="protein sequence ID" value="AMC93028.1"/>
    <property type="molecule type" value="Genomic_DNA"/>
</dbReference>
<gene>
    <name evidence="2" type="ORF">AOC36_03230</name>
</gene>
<dbReference type="STRING" id="1514105.AOC36_03230"/>
<dbReference type="Proteomes" id="UP000063781">
    <property type="component" value="Chromosome"/>
</dbReference>
<dbReference type="KEGG" id="erl:AOC36_03230"/>
<dbReference type="OrthoDB" id="185578at2"/>
<reference evidence="2 3" key="1">
    <citation type="submission" date="2015-10" db="EMBL/GenBank/DDBJ databases">
        <title>Erysipelothrix larvae sp. LV19 isolated from the larval gut of the rhinoceros beetle, Trypoxylus dichotomus.</title>
        <authorList>
            <person name="Lim S."/>
            <person name="Kim B.-C."/>
        </authorList>
    </citation>
    <scope>NUCLEOTIDE SEQUENCE [LARGE SCALE GENOMIC DNA]</scope>
    <source>
        <strain evidence="2 3">LV19</strain>
    </source>
</reference>
<evidence type="ECO:0000313" key="3">
    <source>
        <dbReference type="Proteomes" id="UP000063781"/>
    </source>
</evidence>
<name>A0A109UGP9_9FIRM</name>
<dbReference type="GO" id="GO:0006799">
    <property type="term" value="P:polyphosphate biosynthetic process"/>
    <property type="evidence" value="ECO:0007669"/>
    <property type="project" value="UniProtKB-ARBA"/>
</dbReference>
<dbReference type="CDD" id="cd07750">
    <property type="entry name" value="PolyPPase_VTC_like"/>
    <property type="match status" value="1"/>
</dbReference>
<protein>
    <recommendedName>
        <fullName evidence="1">VTC domain-containing protein</fullName>
    </recommendedName>
</protein>
<dbReference type="AlphaFoldDB" id="A0A109UGP9"/>
<evidence type="ECO:0000259" key="1">
    <source>
        <dbReference type="Pfam" id="PF09359"/>
    </source>
</evidence>
<keyword evidence="3" id="KW-1185">Reference proteome</keyword>
<dbReference type="InterPro" id="IPR018966">
    <property type="entry name" value="VTC_domain"/>
</dbReference>
<evidence type="ECO:0000313" key="2">
    <source>
        <dbReference type="EMBL" id="AMC93028.1"/>
    </source>
</evidence>
<feature type="domain" description="VTC" evidence="1">
    <location>
        <begin position="9"/>
        <end position="224"/>
    </location>
</feature>
<organism evidence="2 3">
    <name type="scientific">Erysipelothrix larvae</name>
    <dbReference type="NCBI Taxonomy" id="1514105"/>
    <lineage>
        <taxon>Bacteria</taxon>
        <taxon>Bacillati</taxon>
        <taxon>Bacillota</taxon>
        <taxon>Erysipelotrichia</taxon>
        <taxon>Erysipelotrichales</taxon>
        <taxon>Erysipelotrichaceae</taxon>
        <taxon>Erysipelothrix</taxon>
    </lineage>
</organism>
<dbReference type="Gene3D" id="3.20.100.30">
    <property type="entry name" value="VTC, catalytic tunnel domain"/>
    <property type="match status" value="1"/>
</dbReference>
<dbReference type="RefSeq" id="WP_067631422.1">
    <property type="nucleotide sequence ID" value="NZ_CP013213.1"/>
</dbReference>